<dbReference type="InterPro" id="IPR011050">
    <property type="entry name" value="Pectin_lyase_fold/virulence"/>
</dbReference>
<evidence type="ECO:0000256" key="1">
    <source>
        <dbReference type="SAM" id="SignalP"/>
    </source>
</evidence>
<organism evidence="2 3">
    <name type="scientific">Nonomuraea antimicrobica</name>
    <dbReference type="NCBI Taxonomy" id="561173"/>
    <lineage>
        <taxon>Bacteria</taxon>
        <taxon>Bacillati</taxon>
        <taxon>Actinomycetota</taxon>
        <taxon>Actinomycetes</taxon>
        <taxon>Streptosporangiales</taxon>
        <taxon>Streptosporangiaceae</taxon>
        <taxon>Nonomuraea</taxon>
    </lineage>
</organism>
<keyword evidence="3" id="KW-1185">Reference proteome</keyword>
<evidence type="ECO:0000313" key="2">
    <source>
        <dbReference type="EMBL" id="GAA3671436.1"/>
    </source>
</evidence>
<accession>A0ABP7BZ43</accession>
<proteinExistence type="predicted"/>
<dbReference type="Proteomes" id="UP001500902">
    <property type="component" value="Unassembled WGS sequence"/>
</dbReference>
<dbReference type="SUPFAM" id="SSF51126">
    <property type="entry name" value="Pectin lyase-like"/>
    <property type="match status" value="1"/>
</dbReference>
<evidence type="ECO:0000313" key="3">
    <source>
        <dbReference type="Proteomes" id="UP001500902"/>
    </source>
</evidence>
<dbReference type="Gene3D" id="2.160.20.10">
    <property type="entry name" value="Single-stranded right-handed beta-helix, Pectin lyase-like"/>
    <property type="match status" value="1"/>
</dbReference>
<gene>
    <name evidence="2" type="ORF">GCM10022224_039590</name>
</gene>
<dbReference type="RefSeq" id="WP_344879621.1">
    <property type="nucleotide sequence ID" value="NZ_BAAAZP010000075.1"/>
</dbReference>
<dbReference type="InterPro" id="IPR012334">
    <property type="entry name" value="Pectin_lyas_fold"/>
</dbReference>
<feature type="chain" id="PRO_5047476530" evidence="1">
    <location>
        <begin position="31"/>
        <end position="441"/>
    </location>
</feature>
<keyword evidence="1" id="KW-0732">Signal</keyword>
<name>A0ABP7BZ43_9ACTN</name>
<feature type="signal peptide" evidence="1">
    <location>
        <begin position="1"/>
        <end position="30"/>
    </location>
</feature>
<protein>
    <submittedName>
        <fullName evidence="2">Right-handed parallel beta-helix repeat-containing protein</fullName>
    </submittedName>
</protein>
<reference evidence="3" key="1">
    <citation type="journal article" date="2019" name="Int. J. Syst. Evol. Microbiol.">
        <title>The Global Catalogue of Microorganisms (GCM) 10K type strain sequencing project: providing services to taxonomists for standard genome sequencing and annotation.</title>
        <authorList>
            <consortium name="The Broad Institute Genomics Platform"/>
            <consortium name="The Broad Institute Genome Sequencing Center for Infectious Disease"/>
            <person name="Wu L."/>
            <person name="Ma J."/>
        </authorList>
    </citation>
    <scope>NUCLEOTIDE SEQUENCE [LARGE SCALE GENOMIC DNA]</scope>
    <source>
        <strain evidence="3">JCM 16904</strain>
    </source>
</reference>
<dbReference type="EMBL" id="BAAAZP010000075">
    <property type="protein sequence ID" value="GAA3671436.1"/>
    <property type="molecule type" value="Genomic_DNA"/>
</dbReference>
<comment type="caution">
    <text evidence="2">The sequence shown here is derived from an EMBL/GenBank/DDBJ whole genome shotgun (WGS) entry which is preliminary data.</text>
</comment>
<sequence>MASWKSAACAAATAAAALLSASPVTGTAYAAAAPVYYLDSVNGSDSAAGTTAATAWKTLAKASAAALEPGSKLLLARGGSWSGTLSVTRSGTAAAPIVVDAYGTGAAPVIMGDDEACMTLAGHHIEVYNLQIGVNRDQGRCSWAGIKVTGSDNVIEKNLITGAAAGVYIEPGARYTAVTANDFVDNNHMSTLTPVEVHPNDDSGAFAILVQGDDSNIAWNTITGSVAFSHDYGYDGAAVEIFLGSRNRVHHNIAIDNDTFTELGTSRNPDGTSNDPDGTSGNVFEYNAIYGSRTRSGLVTRGPVHDDGRLEVNGPVFGTLFRNNSMNLPHPEAEGVVCDASCTNQHLTLTQNVVVAALKTAYADPTFTAVDHNVFYGGLYQMAAGTANVHQDPRFDPARPLRLLSGSPAIGLGVTRYNEMDLDGAAVGTTGIEAGAYEYTP</sequence>